<gene>
    <name evidence="1" type="ORF">AAJ76_560007178</name>
</gene>
<keyword evidence="2" id="KW-1185">Reference proteome</keyword>
<reference evidence="1 2" key="1">
    <citation type="journal article" date="2015" name="Environ. Microbiol.">
        <title>Genome analyses suggest the presence of polyploidy and recent human-driven expansions in eight global populations of the honeybee pathogen Nosema ceranae.</title>
        <authorList>
            <person name="Pelin A."/>
            <person name="Selman M."/>
            <person name="Aris-Brosou S."/>
            <person name="Farinelli L."/>
            <person name="Corradi N."/>
        </authorList>
    </citation>
    <scope>NUCLEOTIDE SEQUENCE [LARGE SCALE GENOMIC DNA]</scope>
    <source>
        <strain evidence="1 2">PA08 1199</strain>
    </source>
</reference>
<dbReference type="AlphaFoldDB" id="A0A0F9YPN6"/>
<name>A0A0F9YPN6_9MICR</name>
<protein>
    <submittedName>
        <fullName evidence="1">Uncharacterized protein</fullName>
    </submittedName>
</protein>
<dbReference type="Proteomes" id="UP000034350">
    <property type="component" value="Unassembled WGS sequence"/>
</dbReference>
<organism evidence="1 2">
    <name type="scientific">Vairimorpha ceranae</name>
    <dbReference type="NCBI Taxonomy" id="40302"/>
    <lineage>
        <taxon>Eukaryota</taxon>
        <taxon>Fungi</taxon>
        <taxon>Fungi incertae sedis</taxon>
        <taxon>Microsporidia</taxon>
        <taxon>Nosematidae</taxon>
        <taxon>Vairimorpha</taxon>
    </lineage>
</organism>
<evidence type="ECO:0000313" key="2">
    <source>
        <dbReference type="Proteomes" id="UP000034350"/>
    </source>
</evidence>
<dbReference type="VEuPathDB" id="MicrosporidiaDB:G9O61_00g013010"/>
<dbReference type="VEuPathDB" id="MicrosporidiaDB:AAJ76_560007178"/>
<evidence type="ECO:0000313" key="1">
    <source>
        <dbReference type="EMBL" id="KKO74602.1"/>
    </source>
</evidence>
<dbReference type="GeneID" id="36320953"/>
<dbReference type="VEuPathDB" id="MicrosporidiaDB:NCER_100392"/>
<comment type="caution">
    <text evidence="1">The sequence shown here is derived from an EMBL/GenBank/DDBJ whole genome shotgun (WGS) entry which is preliminary data.</text>
</comment>
<sequence>MVSHGIKDTLTYSNILNEDIEKKLNRIKINKKYLNYMNNIETSFDSNSSSFTSGVNSFYEDFVKKKKSNNVNMVDNVRLDDDEIIQDLNEIYDDGGLMVRILDSSVYINSEKFSKHDKVLVKMDKDEYLGSITGVDTDVVIKFRDGRRNRIKLEDIKNGKVNITRYIKQ</sequence>
<proteinExistence type="predicted"/>
<accession>A0A0F9YPN6</accession>
<dbReference type="EMBL" id="JPQZ01000056">
    <property type="protein sequence ID" value="KKO74602.1"/>
    <property type="molecule type" value="Genomic_DNA"/>
</dbReference>
<dbReference type="RefSeq" id="XP_024330344.1">
    <property type="nucleotide sequence ID" value="XM_024476005.1"/>
</dbReference>
<dbReference type="OrthoDB" id="2194038at2759"/>